<evidence type="ECO:0000259" key="8">
    <source>
        <dbReference type="Pfam" id="PF00881"/>
    </source>
</evidence>
<dbReference type="PANTHER" id="PTHR43821">
    <property type="entry name" value="NAD(P)H NITROREDUCTASE YDJA-RELATED"/>
    <property type="match status" value="1"/>
</dbReference>
<comment type="similarity">
    <text evidence="2">Belongs to the nitroreductase family.</text>
</comment>
<name>A0AAX3W6C8_MAMLE</name>
<keyword evidence="7" id="KW-0520">NAD</keyword>
<sequence>MELQQVIQERRSVKNYDHDMHIDEEKLMSLVDLATYAPNHGMREPWRLVYISKDKINEFAKKVATSAFVNDEKKQEQHIEKVSRLGGIFVILARRDTRQKENLENQMAVATFMQNLMLLIHEAGMGSCWKTPDYIFKPTFRDIVGANDDEDVNGFLYVTEKDENAVFSRRKNKSTLTKW</sequence>
<keyword evidence="6" id="KW-0560">Oxidoreductase</keyword>
<evidence type="ECO:0000256" key="2">
    <source>
        <dbReference type="ARBA" id="ARBA00007118"/>
    </source>
</evidence>
<evidence type="ECO:0000313" key="10">
    <source>
        <dbReference type="Proteomes" id="UP001223261"/>
    </source>
</evidence>
<dbReference type="InterPro" id="IPR026021">
    <property type="entry name" value="YdjA-like"/>
</dbReference>
<evidence type="ECO:0000256" key="3">
    <source>
        <dbReference type="ARBA" id="ARBA00022630"/>
    </source>
</evidence>
<dbReference type="Gene3D" id="3.40.109.10">
    <property type="entry name" value="NADH Oxidase"/>
    <property type="match status" value="1"/>
</dbReference>
<evidence type="ECO:0000256" key="1">
    <source>
        <dbReference type="ARBA" id="ARBA00001917"/>
    </source>
</evidence>
<dbReference type="InterPro" id="IPR052530">
    <property type="entry name" value="NAD(P)H_nitroreductase"/>
</dbReference>
<dbReference type="PANTHER" id="PTHR43821:SF1">
    <property type="entry name" value="NAD(P)H NITROREDUCTASE YDJA-RELATED"/>
    <property type="match status" value="1"/>
</dbReference>
<dbReference type="EMBL" id="CP118848">
    <property type="protein sequence ID" value="WHI60833.1"/>
    <property type="molecule type" value="Genomic_DNA"/>
</dbReference>
<evidence type="ECO:0000313" key="9">
    <source>
        <dbReference type="EMBL" id="WHI60833.1"/>
    </source>
</evidence>
<evidence type="ECO:0000256" key="6">
    <source>
        <dbReference type="ARBA" id="ARBA00023002"/>
    </source>
</evidence>
<protein>
    <submittedName>
        <fullName evidence="9">Nitroreductase</fullName>
    </submittedName>
</protein>
<feature type="domain" description="Nitroreductase" evidence="8">
    <location>
        <begin position="7"/>
        <end position="158"/>
    </location>
</feature>
<gene>
    <name evidence="9" type="ORF">PYH69_04155</name>
</gene>
<keyword evidence="5" id="KW-0521">NADP</keyword>
<dbReference type="CDD" id="cd02135">
    <property type="entry name" value="YdjA-like"/>
    <property type="match status" value="1"/>
</dbReference>
<keyword evidence="3" id="KW-0285">Flavoprotein</keyword>
<evidence type="ECO:0000256" key="5">
    <source>
        <dbReference type="ARBA" id="ARBA00022857"/>
    </source>
</evidence>
<dbReference type="RefSeq" id="WP_070044938.1">
    <property type="nucleotide sequence ID" value="NZ_CP118776.1"/>
</dbReference>
<evidence type="ECO:0000256" key="4">
    <source>
        <dbReference type="ARBA" id="ARBA00022643"/>
    </source>
</evidence>
<dbReference type="SUPFAM" id="SSF55469">
    <property type="entry name" value="FMN-dependent nitroreductase-like"/>
    <property type="match status" value="1"/>
</dbReference>
<reference evidence="9" key="1">
    <citation type="journal article" date="2023" name="Antibiotics">
        <title>Prevalence and Molecular Characterization of Methicillin-Resistant Staphylococci (MRS) and Mammaliicocci (MRM) in Dromedary Camels from Algeria: First Detection of SCCmec-mecC Hybrid in Methicillin-Resistant Mammaliicoccus lentus.</title>
        <authorList>
            <person name="Belhout C."/>
            <person name="Boyen F."/>
            <person name="Vereecke N."/>
            <person name="Theuns S."/>
            <person name="Taibi N."/>
            <person name="Stegger M."/>
            <person name="de la Fe-Rodriguez P.Y."/>
            <person name="Bouayad L."/>
            <person name="Elgroud R."/>
            <person name="Butaye P."/>
        </authorList>
    </citation>
    <scope>NUCLEOTIDE SEQUENCE</scope>
    <source>
        <strain evidence="9">7048</strain>
    </source>
</reference>
<evidence type="ECO:0000256" key="7">
    <source>
        <dbReference type="ARBA" id="ARBA00023027"/>
    </source>
</evidence>
<organism evidence="9 10">
    <name type="scientific">Mammaliicoccus lentus</name>
    <name type="common">Staphylococcus lentus</name>
    <dbReference type="NCBI Taxonomy" id="42858"/>
    <lineage>
        <taxon>Bacteria</taxon>
        <taxon>Bacillati</taxon>
        <taxon>Bacillota</taxon>
        <taxon>Bacilli</taxon>
        <taxon>Bacillales</taxon>
        <taxon>Staphylococcaceae</taxon>
        <taxon>Mammaliicoccus</taxon>
    </lineage>
</organism>
<dbReference type="InterPro" id="IPR029479">
    <property type="entry name" value="Nitroreductase"/>
</dbReference>
<dbReference type="GO" id="GO:0016491">
    <property type="term" value="F:oxidoreductase activity"/>
    <property type="evidence" value="ECO:0007669"/>
    <property type="project" value="UniProtKB-KW"/>
</dbReference>
<dbReference type="Pfam" id="PF00881">
    <property type="entry name" value="Nitroreductase"/>
    <property type="match status" value="1"/>
</dbReference>
<accession>A0AAX3W6C8</accession>
<dbReference type="InterPro" id="IPR000415">
    <property type="entry name" value="Nitroreductase-like"/>
</dbReference>
<dbReference type="AlphaFoldDB" id="A0AAX3W6C8"/>
<comment type="cofactor">
    <cofactor evidence="1">
        <name>FMN</name>
        <dbReference type="ChEBI" id="CHEBI:58210"/>
    </cofactor>
</comment>
<keyword evidence="4" id="KW-0288">FMN</keyword>
<proteinExistence type="inferred from homology"/>
<dbReference type="Proteomes" id="UP001223261">
    <property type="component" value="Chromosome"/>
</dbReference>